<evidence type="ECO:0000256" key="10">
    <source>
        <dbReference type="ARBA" id="ARBA00023204"/>
    </source>
</evidence>
<keyword evidence="7 15" id="KW-0067">ATP-binding</keyword>
<dbReference type="NCBIfam" id="TIGR00643">
    <property type="entry name" value="recG"/>
    <property type="match status" value="1"/>
</dbReference>
<organism evidence="18 19">
    <name type="scientific">Hymenobacter swuensis DY53</name>
    <dbReference type="NCBI Taxonomy" id="1227739"/>
    <lineage>
        <taxon>Bacteria</taxon>
        <taxon>Pseudomonadati</taxon>
        <taxon>Bacteroidota</taxon>
        <taxon>Cytophagia</taxon>
        <taxon>Cytophagales</taxon>
        <taxon>Hymenobacteraceae</taxon>
        <taxon>Hymenobacter</taxon>
    </lineage>
</organism>
<keyword evidence="3 15" id="KW-0547">Nucleotide-binding</keyword>
<dbReference type="GO" id="GO:0006310">
    <property type="term" value="P:DNA recombination"/>
    <property type="evidence" value="ECO:0007669"/>
    <property type="project" value="UniProtKB-UniRule"/>
</dbReference>
<dbReference type="AlphaFoldDB" id="W8EU07"/>
<feature type="domain" description="Helicase C-terminal" evidence="17">
    <location>
        <begin position="493"/>
        <end position="652"/>
    </location>
</feature>
<dbReference type="Pfam" id="PF19833">
    <property type="entry name" value="RecG_dom3_C"/>
    <property type="match status" value="1"/>
</dbReference>
<keyword evidence="6 15" id="KW-0347">Helicase</keyword>
<evidence type="ECO:0000256" key="1">
    <source>
        <dbReference type="ARBA" id="ARBA00007504"/>
    </source>
</evidence>
<comment type="similarity">
    <text evidence="1 15">Belongs to the helicase family. RecG subfamily.</text>
</comment>
<dbReference type="SMART" id="SM00487">
    <property type="entry name" value="DEXDc"/>
    <property type="match status" value="1"/>
</dbReference>
<dbReference type="EC" id="5.6.2.4" evidence="13 15"/>
<evidence type="ECO:0000256" key="3">
    <source>
        <dbReference type="ARBA" id="ARBA00022741"/>
    </source>
</evidence>
<dbReference type="InterPro" id="IPR045562">
    <property type="entry name" value="RecG_dom3_C"/>
</dbReference>
<evidence type="ECO:0000256" key="4">
    <source>
        <dbReference type="ARBA" id="ARBA00022763"/>
    </source>
</evidence>
<dbReference type="CDD" id="cd17992">
    <property type="entry name" value="DEXHc_RecG"/>
    <property type="match status" value="1"/>
</dbReference>
<keyword evidence="5 15" id="KW-0378">Hydrolase</keyword>
<dbReference type="InterPro" id="IPR004609">
    <property type="entry name" value="ATP-dep_DNA_helicase_RecG"/>
</dbReference>
<keyword evidence="4 15" id="KW-0227">DNA damage</keyword>
<dbReference type="InterPro" id="IPR014001">
    <property type="entry name" value="Helicase_ATP-bd"/>
</dbReference>
<dbReference type="eggNOG" id="COG1200">
    <property type="taxonomic scope" value="Bacteria"/>
</dbReference>
<evidence type="ECO:0000313" key="18">
    <source>
        <dbReference type="EMBL" id="AHJ95978.1"/>
    </source>
</evidence>
<evidence type="ECO:0000256" key="15">
    <source>
        <dbReference type="RuleBase" id="RU363016"/>
    </source>
</evidence>
<evidence type="ECO:0000259" key="17">
    <source>
        <dbReference type="PROSITE" id="PS51194"/>
    </source>
</evidence>
<dbReference type="GO" id="GO:0005524">
    <property type="term" value="F:ATP binding"/>
    <property type="evidence" value="ECO:0007669"/>
    <property type="project" value="UniProtKB-KW"/>
</dbReference>
<reference evidence="18 19" key="1">
    <citation type="submission" date="2014-01" db="EMBL/GenBank/DDBJ databases">
        <title>Complete genome sequence of ionizing-radiation resistance bacterium Hymenobacter swuensis DY53.</title>
        <authorList>
            <person name="Jung J.-H."/>
            <person name="Jeong S.-W."/>
            <person name="Joe M.-H."/>
            <person name="Cho y.-j."/>
            <person name="Kim M.-K."/>
            <person name="Lim S.-Y."/>
        </authorList>
    </citation>
    <scope>NUCLEOTIDE SEQUENCE [LARGE SCALE GENOMIC DNA]</scope>
    <source>
        <strain evidence="18 19">DY53</strain>
    </source>
</reference>
<feature type="domain" description="Helicase ATP-binding" evidence="16">
    <location>
        <begin position="304"/>
        <end position="467"/>
    </location>
</feature>
<dbReference type="InterPro" id="IPR047112">
    <property type="entry name" value="RecG/Mfd"/>
</dbReference>
<evidence type="ECO:0000256" key="5">
    <source>
        <dbReference type="ARBA" id="ARBA00022801"/>
    </source>
</evidence>
<evidence type="ECO:0000256" key="11">
    <source>
        <dbReference type="ARBA" id="ARBA00023235"/>
    </source>
</evidence>
<evidence type="ECO:0000259" key="16">
    <source>
        <dbReference type="PROSITE" id="PS51192"/>
    </source>
</evidence>
<comment type="catalytic activity">
    <reaction evidence="12 15">
        <text>Couples ATP hydrolysis with the unwinding of duplex DNA by translocating in the 3'-5' direction.</text>
        <dbReference type="EC" id="5.6.2.4"/>
    </reaction>
</comment>
<dbReference type="GO" id="GO:0016887">
    <property type="term" value="F:ATP hydrolysis activity"/>
    <property type="evidence" value="ECO:0007669"/>
    <property type="project" value="RHEA"/>
</dbReference>
<keyword evidence="8" id="KW-0238">DNA-binding</keyword>
<dbReference type="InterPro" id="IPR033454">
    <property type="entry name" value="RecG_wedge"/>
</dbReference>
<keyword evidence="11" id="KW-0413">Isomerase</keyword>
<evidence type="ECO:0000256" key="6">
    <source>
        <dbReference type="ARBA" id="ARBA00022806"/>
    </source>
</evidence>
<dbReference type="PATRIC" id="fig|1227739.3.peg.649"/>
<dbReference type="Pfam" id="PF00271">
    <property type="entry name" value="Helicase_C"/>
    <property type="match status" value="1"/>
</dbReference>
<dbReference type="GO" id="GO:0043138">
    <property type="term" value="F:3'-5' DNA helicase activity"/>
    <property type="evidence" value="ECO:0007669"/>
    <property type="project" value="UniProtKB-EC"/>
</dbReference>
<dbReference type="Pfam" id="PF00270">
    <property type="entry name" value="DEAD"/>
    <property type="match status" value="1"/>
</dbReference>
<evidence type="ECO:0000256" key="14">
    <source>
        <dbReference type="ARBA" id="ARBA00048988"/>
    </source>
</evidence>
<dbReference type="HOGENOM" id="CLU_005122_7_1_10"/>
<dbReference type="PANTHER" id="PTHR47964">
    <property type="entry name" value="ATP-DEPENDENT DNA HELICASE HOMOLOG RECG, CHLOROPLASTIC"/>
    <property type="match status" value="1"/>
</dbReference>
<dbReference type="SUPFAM" id="SSF52540">
    <property type="entry name" value="P-loop containing nucleoside triphosphate hydrolases"/>
    <property type="match status" value="2"/>
</dbReference>
<comment type="function">
    <text evidence="15">Plays a critical role in recombination and DNA repair. Helps process Holliday junction intermediates to mature products by catalyzing branch migration. Has replication fork regression activity, unwinds stalled or blocked replication forks to make a HJ that can be resolved. Has a DNA unwinding activity characteristic of a DNA helicase with 3'-5' polarity.</text>
</comment>
<dbReference type="CDD" id="cd04488">
    <property type="entry name" value="RecG_wedge_OBF"/>
    <property type="match status" value="1"/>
</dbReference>
<evidence type="ECO:0000256" key="12">
    <source>
        <dbReference type="ARBA" id="ARBA00034617"/>
    </source>
</evidence>
<evidence type="ECO:0000256" key="8">
    <source>
        <dbReference type="ARBA" id="ARBA00023125"/>
    </source>
</evidence>
<dbReference type="PROSITE" id="PS51192">
    <property type="entry name" value="HELICASE_ATP_BIND_1"/>
    <property type="match status" value="1"/>
</dbReference>
<evidence type="ECO:0000256" key="2">
    <source>
        <dbReference type="ARBA" id="ARBA00017846"/>
    </source>
</evidence>
<name>W8EU07_9BACT</name>
<protein>
    <recommendedName>
        <fullName evidence="2 15">ATP-dependent DNA helicase RecG</fullName>
        <ecNumber evidence="13 15">5.6.2.4</ecNumber>
    </recommendedName>
</protein>
<dbReference type="GO" id="GO:0006281">
    <property type="term" value="P:DNA repair"/>
    <property type="evidence" value="ECO:0007669"/>
    <property type="project" value="UniProtKB-UniRule"/>
</dbReference>
<dbReference type="InterPro" id="IPR012340">
    <property type="entry name" value="NA-bd_OB-fold"/>
</dbReference>
<dbReference type="InterPro" id="IPR027417">
    <property type="entry name" value="P-loop_NTPase"/>
</dbReference>
<dbReference type="KEGG" id="hsw:Hsw_0383"/>
<proteinExistence type="inferred from homology"/>
<dbReference type="InterPro" id="IPR011545">
    <property type="entry name" value="DEAD/DEAH_box_helicase_dom"/>
</dbReference>
<sequence>MAAYLIEGESPSAIQQSSHFPLSNFFQTKLEYLRGVGLQRAQLLQKELNLFTYGDLIQRYPFRYLDRTQFYNICDLHDDLPFVQVKGILRNREVVGEGPKKRMVAKVADASGELELVWFKGVNYLEKVIKNHQEYIVFGKPTMFNGRPQMAHPEMEEVAEQKVGQSYLQPVYNTSEKLKNYHRVDSKAIMRMVADLLKIALPQVQETLSPALIQQYALMDKATAIQQIHFPQSTELLQTARFRLKFEELFYVQLKLLRQRDQRKVTLAGQVFKEVPTLVHFYKNVLPFDLTGAQKRVIHDIYKDFCAGQQMNRLLQGDVGSGKTIVAFISMLMAADNGAQSCLMAPTEILADQHYVGLKGFADLLGLKIGKLTGSSRTAERRVLHEQLRSGEMNMLVGTHALLEDVVQFKNLGLTIMDEQHRFGVAQRSKLWQKNPHVIPHVLVMTATPIPRTLAMTLYGDLDVSVIDELPAGRKPIVTVHRFDSNRLKVFGFLRDQIKLGRQVYIVYPLIEESEMMADYKDLMDGYESIARAFPEFQISIVHGRMSAAEKDAEMQRFVKNETQIMVATTVIEVGVNVPNASVMVIESTERFGLSQLHQLRGRVGRGADQSYCILMSGYKLSKDSRTRIETMVRTNNGFEIADIDLKLRGPGDLMGTQQSGVLDLLIADLAKDGRILSESRAAAQAILTEDPELVKPENQAIRRHIESLPATAVNWSRIS</sequence>
<dbReference type="Proteomes" id="UP000019423">
    <property type="component" value="Chromosome"/>
</dbReference>
<dbReference type="SMART" id="SM00490">
    <property type="entry name" value="HELICc"/>
    <property type="match status" value="1"/>
</dbReference>
<dbReference type="InterPro" id="IPR001650">
    <property type="entry name" value="Helicase_C-like"/>
</dbReference>
<keyword evidence="10 15" id="KW-0234">DNA repair</keyword>
<dbReference type="Gene3D" id="3.40.50.300">
    <property type="entry name" value="P-loop containing nucleotide triphosphate hydrolases"/>
    <property type="match status" value="2"/>
</dbReference>
<accession>W8EU07</accession>
<dbReference type="NCBIfam" id="NF008165">
    <property type="entry name" value="PRK10917.1-3"/>
    <property type="match status" value="1"/>
</dbReference>
<keyword evidence="9 15" id="KW-0233">DNA recombination</keyword>
<dbReference type="SUPFAM" id="SSF50249">
    <property type="entry name" value="Nucleic acid-binding proteins"/>
    <property type="match status" value="1"/>
</dbReference>
<evidence type="ECO:0000256" key="13">
    <source>
        <dbReference type="ARBA" id="ARBA00034808"/>
    </source>
</evidence>
<keyword evidence="19" id="KW-1185">Reference proteome</keyword>
<dbReference type="GO" id="GO:0003677">
    <property type="term" value="F:DNA binding"/>
    <property type="evidence" value="ECO:0007669"/>
    <property type="project" value="UniProtKB-KW"/>
</dbReference>
<dbReference type="STRING" id="1227739.Hsw_0383"/>
<dbReference type="NCBIfam" id="NF008168">
    <property type="entry name" value="PRK10917.2-2"/>
    <property type="match status" value="1"/>
</dbReference>
<dbReference type="EMBL" id="CP007145">
    <property type="protein sequence ID" value="AHJ95978.1"/>
    <property type="molecule type" value="Genomic_DNA"/>
</dbReference>
<evidence type="ECO:0000256" key="7">
    <source>
        <dbReference type="ARBA" id="ARBA00022840"/>
    </source>
</evidence>
<dbReference type="Gene3D" id="2.40.50.140">
    <property type="entry name" value="Nucleic acid-binding proteins"/>
    <property type="match status" value="1"/>
</dbReference>
<evidence type="ECO:0000256" key="9">
    <source>
        <dbReference type="ARBA" id="ARBA00023172"/>
    </source>
</evidence>
<evidence type="ECO:0000313" key="19">
    <source>
        <dbReference type="Proteomes" id="UP000019423"/>
    </source>
</evidence>
<comment type="catalytic activity">
    <reaction evidence="14 15">
        <text>ATP + H2O = ADP + phosphate + H(+)</text>
        <dbReference type="Rhea" id="RHEA:13065"/>
        <dbReference type="ChEBI" id="CHEBI:15377"/>
        <dbReference type="ChEBI" id="CHEBI:15378"/>
        <dbReference type="ChEBI" id="CHEBI:30616"/>
        <dbReference type="ChEBI" id="CHEBI:43474"/>
        <dbReference type="ChEBI" id="CHEBI:456216"/>
        <dbReference type="EC" id="5.6.2.4"/>
    </reaction>
</comment>
<gene>
    <name evidence="18" type="ORF">Hsw_0383</name>
</gene>
<dbReference type="Pfam" id="PF17191">
    <property type="entry name" value="RecG_wedge"/>
    <property type="match status" value="1"/>
</dbReference>
<dbReference type="PANTHER" id="PTHR47964:SF1">
    <property type="entry name" value="ATP-DEPENDENT DNA HELICASE HOMOLOG RECG, CHLOROPLASTIC"/>
    <property type="match status" value="1"/>
</dbReference>
<dbReference type="PROSITE" id="PS51194">
    <property type="entry name" value="HELICASE_CTER"/>
    <property type="match status" value="1"/>
</dbReference>